<keyword evidence="2" id="KW-1185">Reference proteome</keyword>
<comment type="caution">
    <text evidence="1">The sequence shown here is derived from an EMBL/GenBank/DDBJ whole genome shotgun (WGS) entry which is preliminary data.</text>
</comment>
<organism evidence="1 2">
    <name type="scientific">Herbiconiux aconitum</name>
    <dbReference type="NCBI Taxonomy" id="2970913"/>
    <lineage>
        <taxon>Bacteria</taxon>
        <taxon>Bacillati</taxon>
        <taxon>Actinomycetota</taxon>
        <taxon>Actinomycetes</taxon>
        <taxon>Micrococcales</taxon>
        <taxon>Microbacteriaceae</taxon>
        <taxon>Herbiconiux</taxon>
    </lineage>
</organism>
<dbReference type="Proteomes" id="UP001165584">
    <property type="component" value="Unassembled WGS sequence"/>
</dbReference>
<name>A0ABT2GQK3_9MICO</name>
<evidence type="ECO:0000313" key="2">
    <source>
        <dbReference type="Proteomes" id="UP001165584"/>
    </source>
</evidence>
<proteinExistence type="predicted"/>
<evidence type="ECO:0000313" key="1">
    <source>
        <dbReference type="EMBL" id="MCS5718463.1"/>
    </source>
</evidence>
<reference evidence="1" key="1">
    <citation type="submission" date="2022-08" db="EMBL/GenBank/DDBJ databases">
        <authorList>
            <person name="Deng Y."/>
            <person name="Han X.-F."/>
            <person name="Zhang Y.-Q."/>
        </authorList>
    </citation>
    <scope>NUCLEOTIDE SEQUENCE</scope>
    <source>
        <strain evidence="1">CPCC 205763</strain>
    </source>
</reference>
<gene>
    <name evidence="1" type="ORF">N1027_09965</name>
</gene>
<dbReference type="EMBL" id="JANLCM010000001">
    <property type="protein sequence ID" value="MCS5718463.1"/>
    <property type="molecule type" value="Genomic_DNA"/>
</dbReference>
<accession>A0ABT2GQK3</accession>
<sequence length="55" mass="6162">MIKLLESGEILYRVVGTHRRVNTDSLLAFKARADARAHDAADALVQMSEDMGFDR</sequence>
<dbReference type="RefSeq" id="WP_259507361.1">
    <property type="nucleotide sequence ID" value="NZ_JANLCM010000001.1"/>
</dbReference>
<protein>
    <submittedName>
        <fullName evidence="1">Uncharacterized protein</fullName>
    </submittedName>
</protein>